<dbReference type="Proteomes" id="UP000827976">
    <property type="component" value="Chromosome 1"/>
</dbReference>
<gene>
    <name evidence="1" type="ORF">IHE45_01G097400</name>
</gene>
<evidence type="ECO:0000313" key="2">
    <source>
        <dbReference type="Proteomes" id="UP000827976"/>
    </source>
</evidence>
<name>A0ACB7WWX4_DIOAL</name>
<keyword evidence="2" id="KW-1185">Reference proteome</keyword>
<reference evidence="2" key="1">
    <citation type="journal article" date="2022" name="Nat. Commun.">
        <title>Chromosome evolution and the genetic basis of agronomically important traits in greater yam.</title>
        <authorList>
            <person name="Bredeson J.V."/>
            <person name="Lyons J.B."/>
            <person name="Oniyinde I.O."/>
            <person name="Okereke N.R."/>
            <person name="Kolade O."/>
            <person name="Nnabue I."/>
            <person name="Nwadili C.O."/>
            <person name="Hribova E."/>
            <person name="Parker M."/>
            <person name="Nwogha J."/>
            <person name="Shu S."/>
            <person name="Carlson J."/>
            <person name="Kariba R."/>
            <person name="Muthemba S."/>
            <person name="Knop K."/>
            <person name="Barton G.J."/>
            <person name="Sherwood A.V."/>
            <person name="Lopez-Montes A."/>
            <person name="Asiedu R."/>
            <person name="Jamnadass R."/>
            <person name="Muchugi A."/>
            <person name="Goodstein D."/>
            <person name="Egesi C.N."/>
            <person name="Featherston J."/>
            <person name="Asfaw A."/>
            <person name="Simpson G.G."/>
            <person name="Dolezel J."/>
            <person name="Hendre P.S."/>
            <person name="Van Deynze A."/>
            <person name="Kumar P.L."/>
            <person name="Obidiegwu J.E."/>
            <person name="Bhattacharjee R."/>
            <person name="Rokhsar D.S."/>
        </authorList>
    </citation>
    <scope>NUCLEOTIDE SEQUENCE [LARGE SCALE GENOMIC DNA]</scope>
    <source>
        <strain evidence="2">cv. TDa95/00328</strain>
    </source>
</reference>
<comment type="caution">
    <text evidence="1">The sequence shown here is derived from an EMBL/GenBank/DDBJ whole genome shotgun (WGS) entry which is preliminary data.</text>
</comment>
<accession>A0ACB7WWX4</accession>
<dbReference type="EMBL" id="CM037011">
    <property type="protein sequence ID" value="KAH7692915.1"/>
    <property type="molecule type" value="Genomic_DNA"/>
</dbReference>
<dbReference type="EC" id="3.4.21.25" evidence="1"/>
<organism evidence="1 2">
    <name type="scientific">Dioscorea alata</name>
    <name type="common">Purple yam</name>
    <dbReference type="NCBI Taxonomy" id="55571"/>
    <lineage>
        <taxon>Eukaryota</taxon>
        <taxon>Viridiplantae</taxon>
        <taxon>Streptophyta</taxon>
        <taxon>Embryophyta</taxon>
        <taxon>Tracheophyta</taxon>
        <taxon>Spermatophyta</taxon>
        <taxon>Magnoliopsida</taxon>
        <taxon>Liliopsida</taxon>
        <taxon>Dioscoreales</taxon>
        <taxon>Dioscoreaceae</taxon>
        <taxon>Dioscorea</taxon>
    </lineage>
</organism>
<sequence length="809" mass="84776">MESTWTSWTAWLFSAMYTMQPRCVPLFFSFFLLVLVNYCSTTASCHGFLLAMAHSTANTANLQTYIVHVEQPPGRVATSSSDANAEREIWYKSFLPTRLLLGSGEPQWLYAYHHVTSGFAVQLTEDELSTMKEKDGFLLAYPDRLVPLQTTYSSSFLGLEDHGKHSLWEASNYGAGIIVGVLDTGIAPNHTSFNDQGMPFPPAKWKGRCEFPPPAGCNKKLIGARNFVRGQNAMSGIPANAVTQPPYDSEGHGTHTAGTAAGRFVEGAGAYGNAMGLAVGMAPGAHLAIYKVCSENGCPTSDIMAGLDAAVSDGVDVLSLSLGGKSLPFYQDGIAIGTFGAIQKGVFVSCAAGNSGPSESTLSNEAPWILTVGASTMDRSIRTTVTLGNGQQFDGESLNQGIPFPATSPIPLVYAGGRRQTATCSTLSGVNVRGKVVVCDMGGGIGRVAKGSIVNAAGGVGMILANLPEMGYSTLAEPHVIPTSHVTYEAAAQIKAYIKSAVAANPVATITPKGTLFGAPPVAPIVAYFSSRGPSQASPNILKPDIIGPGVNVLAAWPFPVGPVDASNPFNMISGTSMSTPHLSGIAALVKAVHPKWSPAMIKSAIMTSADVTGRDGQLIGDQLLRPYNVFATGVGHVNPTKASNPGLVFDIGPQEYIAYLCGLGYDDKQVSAVVRSSVSCSSYPAKADLNYPSITVVLDSKGWASATRFVTNVGPAVSLYKVNVTPPPGVKVIVEPDTLSFTASRKVEKFTVQFQGTANASSNRVGSLTWTSGTDQVAVRSPLLVMPSSSLSLSGSSVMAAKQSTIYL</sequence>
<keyword evidence="1" id="KW-0378">Hydrolase</keyword>
<proteinExistence type="predicted"/>
<evidence type="ECO:0000313" key="1">
    <source>
        <dbReference type="EMBL" id="KAH7692915.1"/>
    </source>
</evidence>
<protein>
    <submittedName>
        <fullName evidence="1">Peptidase S8 subtilisin-related protein</fullName>
        <ecNumber evidence="1">3.4.21.25</ecNumber>
    </submittedName>
</protein>